<protein>
    <recommendedName>
        <fullName evidence="1">SPRY domain-containing protein 7</fullName>
    </recommendedName>
</protein>
<evidence type="ECO:0000313" key="4">
    <source>
        <dbReference type="RefSeq" id="XP_013787550.1"/>
    </source>
</evidence>
<dbReference type="Proteomes" id="UP000694941">
    <property type="component" value="Unplaced"/>
</dbReference>
<dbReference type="InterPro" id="IPR003877">
    <property type="entry name" value="SPRY_dom"/>
</dbReference>
<organism evidence="3 4">
    <name type="scientific">Limulus polyphemus</name>
    <name type="common">Atlantic horseshoe crab</name>
    <dbReference type="NCBI Taxonomy" id="6850"/>
    <lineage>
        <taxon>Eukaryota</taxon>
        <taxon>Metazoa</taxon>
        <taxon>Ecdysozoa</taxon>
        <taxon>Arthropoda</taxon>
        <taxon>Chelicerata</taxon>
        <taxon>Merostomata</taxon>
        <taxon>Xiphosura</taxon>
        <taxon>Limulidae</taxon>
        <taxon>Limulus</taxon>
    </lineage>
</organism>
<dbReference type="PANTHER" id="PTHR20951">
    <property type="entry name" value="C13ORF1 PROTEIN-RELATED"/>
    <property type="match status" value="1"/>
</dbReference>
<dbReference type="RefSeq" id="XP_013787550.1">
    <property type="nucleotide sequence ID" value="XM_013932096.2"/>
</dbReference>
<dbReference type="InterPro" id="IPR001870">
    <property type="entry name" value="B30.2/SPRY"/>
</dbReference>
<proteinExistence type="predicted"/>
<reference evidence="4" key="1">
    <citation type="submission" date="2025-08" db="UniProtKB">
        <authorList>
            <consortium name="RefSeq"/>
        </authorList>
    </citation>
    <scope>IDENTIFICATION</scope>
    <source>
        <tissue evidence="4">Muscle</tissue>
    </source>
</reference>
<dbReference type="InterPro" id="IPR035766">
    <property type="entry name" value="SPRYD7"/>
</dbReference>
<dbReference type="PROSITE" id="PS50188">
    <property type="entry name" value="B302_SPRY"/>
    <property type="match status" value="1"/>
</dbReference>
<dbReference type="Pfam" id="PF00622">
    <property type="entry name" value="SPRY"/>
    <property type="match status" value="1"/>
</dbReference>
<dbReference type="SMART" id="SM00449">
    <property type="entry name" value="SPRY"/>
    <property type="match status" value="1"/>
</dbReference>
<dbReference type="CDD" id="cd12880">
    <property type="entry name" value="SPRYD7"/>
    <property type="match status" value="1"/>
</dbReference>
<dbReference type="InterPro" id="IPR043136">
    <property type="entry name" value="B30.2/SPRY_sf"/>
</dbReference>
<evidence type="ECO:0000256" key="1">
    <source>
        <dbReference type="ARBA" id="ARBA00021772"/>
    </source>
</evidence>
<name>A0ABM1BS14_LIMPO</name>
<evidence type="ECO:0000259" key="2">
    <source>
        <dbReference type="PROSITE" id="PS50188"/>
    </source>
</evidence>
<dbReference type="GeneID" id="106471495"/>
<feature type="domain" description="B30.2/SPRY" evidence="2">
    <location>
        <begin position="1"/>
        <end position="185"/>
    </location>
</feature>
<dbReference type="SUPFAM" id="SSF49899">
    <property type="entry name" value="Concanavalin A-like lectins/glucanases"/>
    <property type="match status" value="1"/>
</dbReference>
<dbReference type="PANTHER" id="PTHR20951:SF2">
    <property type="entry name" value="SPRY DOMAIN-CONTAINING PROTEIN 7"/>
    <property type="match status" value="1"/>
</dbReference>
<sequence length="198" mass="21961">MADCMRSCFRRCLDTPNFAGGYGTLEESSDLIILDTKHMGQDVVLVKNGHRICGSGGALANYPVVQNKAYYEVKLQQSGVWGVGLATRMTDLNHVPLGHDSQTWVLTSEGTITHKGEVLHKLVEIPQEGDVLGITYDHVEMNFYLNGNSLHSPITGIKGEMYPVLYVDDGAILDATFNKFYHQPPQGYDRIMVEKSLL</sequence>
<dbReference type="Gene3D" id="2.60.120.920">
    <property type="match status" value="1"/>
</dbReference>
<evidence type="ECO:0000313" key="3">
    <source>
        <dbReference type="Proteomes" id="UP000694941"/>
    </source>
</evidence>
<accession>A0ABM1BS14</accession>
<gene>
    <name evidence="4" type="primary">LOC106471495</name>
</gene>
<dbReference type="InterPro" id="IPR013320">
    <property type="entry name" value="ConA-like_dom_sf"/>
</dbReference>
<keyword evidence="3" id="KW-1185">Reference proteome</keyword>